<evidence type="ECO:0000256" key="5">
    <source>
        <dbReference type="ARBA" id="ARBA00022705"/>
    </source>
</evidence>
<gene>
    <name evidence="11" type="ORF">LCGC14_1040990</name>
</gene>
<keyword evidence="3" id="KW-0808">Transferase</keyword>
<keyword evidence="5" id="KW-0235">DNA replication</keyword>
<dbReference type="GO" id="GO:0003899">
    <property type="term" value="F:DNA-directed RNA polymerase activity"/>
    <property type="evidence" value="ECO:0007669"/>
    <property type="project" value="InterPro"/>
</dbReference>
<dbReference type="GO" id="GO:1990077">
    <property type="term" value="C:primosome complex"/>
    <property type="evidence" value="ECO:0007669"/>
    <property type="project" value="UniProtKB-KW"/>
</dbReference>
<comment type="caution">
    <text evidence="11">The sequence shown here is derived from an EMBL/GenBank/DDBJ whole genome shotgun (WGS) entry which is preliminary data.</text>
</comment>
<dbReference type="GO" id="GO:0000428">
    <property type="term" value="C:DNA-directed RNA polymerase complex"/>
    <property type="evidence" value="ECO:0007669"/>
    <property type="project" value="UniProtKB-KW"/>
</dbReference>
<name>A0A0F9QXW4_9ZZZZ</name>
<dbReference type="SMART" id="SM00493">
    <property type="entry name" value="TOPRIM"/>
    <property type="match status" value="1"/>
</dbReference>
<evidence type="ECO:0000259" key="10">
    <source>
        <dbReference type="SMART" id="SM00493"/>
    </source>
</evidence>
<dbReference type="GO" id="GO:0006269">
    <property type="term" value="P:DNA replication, synthesis of primer"/>
    <property type="evidence" value="ECO:0007669"/>
    <property type="project" value="UniProtKB-KW"/>
</dbReference>
<keyword evidence="8" id="KW-0862">Zinc</keyword>
<protein>
    <recommendedName>
        <fullName evidence="10">Toprim domain-containing protein</fullName>
    </recommendedName>
</protein>
<keyword evidence="7" id="KW-0863">Zinc-finger</keyword>
<keyword evidence="2" id="KW-0639">Primosome</keyword>
<organism evidence="11">
    <name type="scientific">marine sediment metagenome</name>
    <dbReference type="NCBI Taxonomy" id="412755"/>
    <lineage>
        <taxon>unclassified sequences</taxon>
        <taxon>metagenomes</taxon>
        <taxon>ecological metagenomes</taxon>
    </lineage>
</organism>
<dbReference type="Pfam" id="PF13662">
    <property type="entry name" value="Toprim_4"/>
    <property type="match status" value="1"/>
</dbReference>
<dbReference type="GO" id="GO:0008270">
    <property type="term" value="F:zinc ion binding"/>
    <property type="evidence" value="ECO:0007669"/>
    <property type="project" value="UniProtKB-KW"/>
</dbReference>
<evidence type="ECO:0000256" key="2">
    <source>
        <dbReference type="ARBA" id="ARBA00022515"/>
    </source>
</evidence>
<evidence type="ECO:0000256" key="7">
    <source>
        <dbReference type="ARBA" id="ARBA00022771"/>
    </source>
</evidence>
<dbReference type="AlphaFoldDB" id="A0A0F9QXW4"/>
<dbReference type="InterPro" id="IPR006171">
    <property type="entry name" value="TOPRIM_dom"/>
</dbReference>
<evidence type="ECO:0000256" key="8">
    <source>
        <dbReference type="ARBA" id="ARBA00022833"/>
    </source>
</evidence>
<accession>A0A0F9QXW4</accession>
<reference evidence="11" key="1">
    <citation type="journal article" date="2015" name="Nature">
        <title>Complex archaea that bridge the gap between prokaryotes and eukaryotes.</title>
        <authorList>
            <person name="Spang A."/>
            <person name="Saw J.H."/>
            <person name="Jorgensen S.L."/>
            <person name="Zaremba-Niedzwiedzka K."/>
            <person name="Martijn J."/>
            <person name="Lind A.E."/>
            <person name="van Eijk R."/>
            <person name="Schleper C."/>
            <person name="Guy L."/>
            <person name="Ettema T.J."/>
        </authorList>
    </citation>
    <scope>NUCLEOTIDE SEQUENCE</scope>
</reference>
<proteinExistence type="predicted"/>
<dbReference type="SUPFAM" id="SSF56731">
    <property type="entry name" value="DNA primase core"/>
    <property type="match status" value="1"/>
</dbReference>
<keyword evidence="4" id="KW-0548">Nucleotidyltransferase</keyword>
<evidence type="ECO:0000256" key="9">
    <source>
        <dbReference type="ARBA" id="ARBA00023163"/>
    </source>
</evidence>
<evidence type="ECO:0000313" key="11">
    <source>
        <dbReference type="EMBL" id="KKN09993.1"/>
    </source>
</evidence>
<dbReference type="PANTHER" id="PTHR30313">
    <property type="entry name" value="DNA PRIMASE"/>
    <property type="match status" value="1"/>
</dbReference>
<evidence type="ECO:0000256" key="3">
    <source>
        <dbReference type="ARBA" id="ARBA00022679"/>
    </source>
</evidence>
<evidence type="ECO:0000256" key="4">
    <source>
        <dbReference type="ARBA" id="ARBA00022695"/>
    </source>
</evidence>
<sequence length="346" mass="39375">MTSPMTQKRVSKEERRNQLNRLKESVNADQLLGMLGFEISRSVSDEVRAPCKVHGGDNKTSFRMNKRTKNWMCFSHGCHEEIGYDVISLLKHMLNLSFMDAVKYLENISGVNIHDETSYIEFKRLKDRREFIDRMQDNKQVPSALVTEAYLKSFRKFRSDYFEKKGFSAELLDEFEVGGGYVDKYGYQRDVIPIRSSEGVLKAYSCRDITGKADEDYKYLLTKGFDKDKVLYNLNNAKKHMGEKRTLIIVEGFKGVWRCHMAGYKNTVACMGSRITTGQQSLLYSNAFTIILLLDGDEAGVKGTAKAVKDMKGKINIIPKFFSFLDKDPGDVSIENIKCIIGGSNG</sequence>
<dbReference type="InterPro" id="IPR034151">
    <property type="entry name" value="TOPRIM_DnaG_bac"/>
</dbReference>
<dbReference type="PANTHER" id="PTHR30313:SF2">
    <property type="entry name" value="DNA PRIMASE"/>
    <property type="match status" value="1"/>
</dbReference>
<dbReference type="Pfam" id="PF01807">
    <property type="entry name" value="Zn_ribbon_DnaG"/>
    <property type="match status" value="1"/>
</dbReference>
<keyword evidence="1" id="KW-0240">DNA-directed RNA polymerase</keyword>
<dbReference type="InterPro" id="IPR002694">
    <property type="entry name" value="Znf_CHC2"/>
</dbReference>
<feature type="domain" description="Toprim" evidence="10">
    <location>
        <begin position="245"/>
        <end position="316"/>
    </location>
</feature>
<keyword evidence="6" id="KW-0479">Metal-binding</keyword>
<dbReference type="SUPFAM" id="SSF57783">
    <property type="entry name" value="Zinc beta-ribbon"/>
    <property type="match status" value="1"/>
</dbReference>
<evidence type="ECO:0000256" key="6">
    <source>
        <dbReference type="ARBA" id="ARBA00022723"/>
    </source>
</evidence>
<dbReference type="InterPro" id="IPR036977">
    <property type="entry name" value="DNA_primase_Znf_CHC2"/>
</dbReference>
<dbReference type="EMBL" id="LAZR01004286">
    <property type="protein sequence ID" value="KKN09993.1"/>
    <property type="molecule type" value="Genomic_DNA"/>
</dbReference>
<dbReference type="GO" id="GO:0003677">
    <property type="term" value="F:DNA binding"/>
    <property type="evidence" value="ECO:0007669"/>
    <property type="project" value="InterPro"/>
</dbReference>
<dbReference type="CDD" id="cd03364">
    <property type="entry name" value="TOPRIM_DnaG_primases"/>
    <property type="match status" value="1"/>
</dbReference>
<dbReference type="Gene3D" id="3.40.1360.10">
    <property type="match status" value="1"/>
</dbReference>
<keyword evidence="9" id="KW-0804">Transcription</keyword>
<evidence type="ECO:0000256" key="1">
    <source>
        <dbReference type="ARBA" id="ARBA00022478"/>
    </source>
</evidence>
<dbReference type="Gene3D" id="3.90.580.10">
    <property type="entry name" value="Zinc finger, CHC2-type domain"/>
    <property type="match status" value="1"/>
</dbReference>
<dbReference type="InterPro" id="IPR050219">
    <property type="entry name" value="DnaG_primase"/>
</dbReference>
<dbReference type="GO" id="GO:0005737">
    <property type="term" value="C:cytoplasm"/>
    <property type="evidence" value="ECO:0007669"/>
    <property type="project" value="TreeGrafter"/>
</dbReference>